<comment type="caution">
    <text evidence="2">The sequence shown here is derived from an EMBL/GenBank/DDBJ whole genome shotgun (WGS) entry which is preliminary data.</text>
</comment>
<keyword evidence="3" id="KW-1185">Reference proteome</keyword>
<name>A0A660L2D1_9ACTN</name>
<reference evidence="2 3" key="1">
    <citation type="submission" date="2018-10" db="EMBL/GenBank/DDBJ databases">
        <title>Genomic Encyclopedia of Archaeal and Bacterial Type Strains, Phase II (KMG-II): from individual species to whole genera.</title>
        <authorList>
            <person name="Goeker M."/>
        </authorList>
    </citation>
    <scope>NUCLEOTIDE SEQUENCE [LARGE SCALE GENOMIC DNA]</scope>
    <source>
        <strain evidence="2 3">DSM 14954</strain>
    </source>
</reference>
<sequence>MKHAPVLLAAVLALLAAGCGSKAEVPTGGRVTVTVSQDFGETRLAPTRGQTASDADTVLDVLERSQFEVRATGATVDEVDGLSSGMEDGKPVQWFPYVNGIAALDGAADRKLYKNDRIWYDHHVTGSKVQAVVGSFPQPFTGGIDGKKYPIRLVCMAPEDRSCDEVEERLKQAGVRGLTRSNLESSPGQVLRVLVGTWKELRKDIAARELEKGPQVSGVFAKPNAAGDQLQLLDADGEVEKTLGPGSGLVAATTFLEQRPTWIISGTDDVGVAAAAAALTEDQLRFHFALAIEAGRGVPLPVSGP</sequence>
<evidence type="ECO:0000313" key="3">
    <source>
        <dbReference type="Proteomes" id="UP000278962"/>
    </source>
</evidence>
<accession>A0A660L2D1</accession>
<feature type="chain" id="PRO_5024874951" evidence="1">
    <location>
        <begin position="24"/>
        <end position="305"/>
    </location>
</feature>
<feature type="signal peptide" evidence="1">
    <location>
        <begin position="1"/>
        <end position="23"/>
    </location>
</feature>
<proteinExistence type="predicted"/>
<keyword evidence="1" id="KW-0732">Signal</keyword>
<dbReference type="EMBL" id="RBIL01000002">
    <property type="protein sequence ID" value="RKQ88087.1"/>
    <property type="molecule type" value="Genomic_DNA"/>
</dbReference>
<dbReference type="RefSeq" id="WP_147448054.1">
    <property type="nucleotide sequence ID" value="NZ_RBIL01000002.1"/>
</dbReference>
<dbReference type="AlphaFoldDB" id="A0A660L2D1"/>
<gene>
    <name evidence="2" type="ORF">C8N24_6126</name>
</gene>
<organism evidence="2 3">
    <name type="scientific">Solirubrobacter pauli</name>
    <dbReference type="NCBI Taxonomy" id="166793"/>
    <lineage>
        <taxon>Bacteria</taxon>
        <taxon>Bacillati</taxon>
        <taxon>Actinomycetota</taxon>
        <taxon>Thermoleophilia</taxon>
        <taxon>Solirubrobacterales</taxon>
        <taxon>Solirubrobacteraceae</taxon>
        <taxon>Solirubrobacter</taxon>
    </lineage>
</organism>
<dbReference type="PROSITE" id="PS51257">
    <property type="entry name" value="PROKAR_LIPOPROTEIN"/>
    <property type="match status" value="1"/>
</dbReference>
<evidence type="ECO:0000256" key="1">
    <source>
        <dbReference type="SAM" id="SignalP"/>
    </source>
</evidence>
<dbReference type="Proteomes" id="UP000278962">
    <property type="component" value="Unassembled WGS sequence"/>
</dbReference>
<evidence type="ECO:0000313" key="2">
    <source>
        <dbReference type="EMBL" id="RKQ88087.1"/>
    </source>
</evidence>
<protein>
    <submittedName>
        <fullName evidence="2">Uncharacterized protein</fullName>
    </submittedName>
</protein>
<dbReference type="OrthoDB" id="1806555at2"/>